<evidence type="ECO:0000259" key="2">
    <source>
        <dbReference type="Pfam" id="PF03372"/>
    </source>
</evidence>
<dbReference type="AlphaFoldDB" id="J0WNU8"/>
<proteinExistence type="predicted"/>
<name>J0WNU8_AURST</name>
<protein>
    <submittedName>
        <fullName evidence="3">DNase I-like protein</fullName>
    </submittedName>
</protein>
<dbReference type="KEGG" id="adl:AURDEDRAFT_131367"/>
<dbReference type="Gene3D" id="3.60.10.10">
    <property type="entry name" value="Endonuclease/exonuclease/phosphatase"/>
    <property type="match status" value="1"/>
</dbReference>
<keyword evidence="4" id="KW-1185">Reference proteome</keyword>
<dbReference type="OrthoDB" id="416119at2759"/>
<dbReference type="Pfam" id="PF03372">
    <property type="entry name" value="Exo_endo_phos"/>
    <property type="match status" value="1"/>
</dbReference>
<dbReference type="InterPro" id="IPR036691">
    <property type="entry name" value="Endo/exonu/phosph_ase_sf"/>
</dbReference>
<dbReference type="CDD" id="cd09076">
    <property type="entry name" value="L1-EN"/>
    <property type="match status" value="1"/>
</dbReference>
<feature type="region of interest" description="Disordered" evidence="1">
    <location>
        <begin position="1"/>
        <end position="124"/>
    </location>
</feature>
<dbReference type="Proteomes" id="UP000006514">
    <property type="component" value="Unassembled WGS sequence"/>
</dbReference>
<evidence type="ECO:0000313" key="4">
    <source>
        <dbReference type="Proteomes" id="UP000006514"/>
    </source>
</evidence>
<accession>J0WNU8</accession>
<feature type="domain" description="Endonuclease/exonuclease/phosphatase" evidence="2">
    <location>
        <begin position="150"/>
        <end position="350"/>
    </location>
</feature>
<evidence type="ECO:0000256" key="1">
    <source>
        <dbReference type="SAM" id="MobiDB-lite"/>
    </source>
</evidence>
<organism evidence="3 4">
    <name type="scientific">Auricularia subglabra (strain TFB-10046 / SS5)</name>
    <name type="common">White-rot fungus</name>
    <name type="synonym">Auricularia delicata (strain TFB10046)</name>
    <dbReference type="NCBI Taxonomy" id="717982"/>
    <lineage>
        <taxon>Eukaryota</taxon>
        <taxon>Fungi</taxon>
        <taxon>Dikarya</taxon>
        <taxon>Basidiomycota</taxon>
        <taxon>Agaricomycotina</taxon>
        <taxon>Agaricomycetes</taxon>
        <taxon>Auriculariales</taxon>
        <taxon>Auriculariaceae</taxon>
        <taxon>Auricularia</taxon>
    </lineage>
</organism>
<dbReference type="GO" id="GO:0003824">
    <property type="term" value="F:catalytic activity"/>
    <property type="evidence" value="ECO:0007669"/>
    <property type="project" value="InterPro"/>
</dbReference>
<dbReference type="SUPFAM" id="SSF56219">
    <property type="entry name" value="DNase I-like"/>
    <property type="match status" value="1"/>
</dbReference>
<dbReference type="InterPro" id="IPR005135">
    <property type="entry name" value="Endo/exonuclease/phosphatase"/>
</dbReference>
<feature type="compositionally biased region" description="Polar residues" evidence="1">
    <location>
        <begin position="64"/>
        <end position="81"/>
    </location>
</feature>
<evidence type="ECO:0000313" key="3">
    <source>
        <dbReference type="EMBL" id="EJD34057.1"/>
    </source>
</evidence>
<gene>
    <name evidence="3" type="ORF">AURDEDRAFT_131367</name>
</gene>
<dbReference type="eggNOG" id="ENOG502SMUP">
    <property type="taxonomic scope" value="Eukaryota"/>
</dbReference>
<reference evidence="4" key="1">
    <citation type="journal article" date="2012" name="Science">
        <title>The Paleozoic origin of enzymatic lignin decomposition reconstructed from 31 fungal genomes.</title>
        <authorList>
            <person name="Floudas D."/>
            <person name="Binder M."/>
            <person name="Riley R."/>
            <person name="Barry K."/>
            <person name="Blanchette R.A."/>
            <person name="Henrissat B."/>
            <person name="Martinez A.T."/>
            <person name="Otillar R."/>
            <person name="Spatafora J.W."/>
            <person name="Yadav J.S."/>
            <person name="Aerts A."/>
            <person name="Benoit I."/>
            <person name="Boyd A."/>
            <person name="Carlson A."/>
            <person name="Copeland A."/>
            <person name="Coutinho P.M."/>
            <person name="de Vries R.P."/>
            <person name="Ferreira P."/>
            <person name="Findley K."/>
            <person name="Foster B."/>
            <person name="Gaskell J."/>
            <person name="Glotzer D."/>
            <person name="Gorecki P."/>
            <person name="Heitman J."/>
            <person name="Hesse C."/>
            <person name="Hori C."/>
            <person name="Igarashi K."/>
            <person name="Jurgens J.A."/>
            <person name="Kallen N."/>
            <person name="Kersten P."/>
            <person name="Kohler A."/>
            <person name="Kuees U."/>
            <person name="Kumar T.K.A."/>
            <person name="Kuo A."/>
            <person name="LaButti K."/>
            <person name="Larrondo L.F."/>
            <person name="Lindquist E."/>
            <person name="Ling A."/>
            <person name="Lombard V."/>
            <person name="Lucas S."/>
            <person name="Lundell T."/>
            <person name="Martin R."/>
            <person name="McLaughlin D.J."/>
            <person name="Morgenstern I."/>
            <person name="Morin E."/>
            <person name="Murat C."/>
            <person name="Nagy L.G."/>
            <person name="Nolan M."/>
            <person name="Ohm R.A."/>
            <person name="Patyshakuliyeva A."/>
            <person name="Rokas A."/>
            <person name="Ruiz-Duenas F.J."/>
            <person name="Sabat G."/>
            <person name="Salamov A."/>
            <person name="Samejima M."/>
            <person name="Schmutz J."/>
            <person name="Slot J.C."/>
            <person name="St John F."/>
            <person name="Stenlid J."/>
            <person name="Sun H."/>
            <person name="Sun S."/>
            <person name="Syed K."/>
            <person name="Tsang A."/>
            <person name="Wiebenga A."/>
            <person name="Young D."/>
            <person name="Pisabarro A."/>
            <person name="Eastwood D.C."/>
            <person name="Martin F."/>
            <person name="Cullen D."/>
            <person name="Grigoriev I.V."/>
            <person name="Hibbett D.S."/>
        </authorList>
    </citation>
    <scope>NUCLEOTIDE SEQUENCE [LARGE SCALE GENOMIC DNA]</scope>
    <source>
        <strain evidence="4">TFB10046</strain>
    </source>
</reference>
<feature type="compositionally biased region" description="Polar residues" evidence="1">
    <location>
        <begin position="43"/>
        <end position="53"/>
    </location>
</feature>
<dbReference type="EMBL" id="JH688015">
    <property type="protein sequence ID" value="EJD34057.1"/>
    <property type="molecule type" value="Genomic_DNA"/>
</dbReference>
<sequence length="605" mass="68196">MEDFGGGHPPADRRLLEEALVPLSLRRRRRGRAGTTDGEVESSRQTAEVNTGHTTPPASPPASNTGQNTPAGSQGVRSPGNSHIDIATPAAHGSRSSSVGQEQRPETHPDPAAARPQHTSAKKMRAGLRIASENIRGRGAARIAGSAKWKALADDIRRFKIGIMVIQETHMEEQHVEEVHRYYKHLKVINSSLLDNPTGAGGVALVFNKMLTNWETVESHVIVPGRVILARLTWHREDKLTVLAVYAPTRRPENHDMWEIIHDCLLDDASDLPMPDLMLGDFNFVEDAVDRFPARMSTMDAPAAFQRLKRLLQMSDGWRTTFPSEVEWTWRNHDRSAMSRIDRVYLTRRVMLTTGEWKTELSGITANDHSRISVEIVNPNMPVIGKGRWTMSQQLISDNKFVLKATELGQDAQRNIEGMVQSGMRTAEHNPQMRWSQLKTALRDLAKRRTKELAGIRAAEMAKKLKERDGIKARLRDMDEGDERTEAVADLRKIEEAIQDAKKGAHDKIFTFRMAKQWAEAETMCKSWFSWTKDRKPCDTMMALRRQGSDPPEYATNSKDMAELARAYHDSIQSADLEPAGNQLEAAEEETLAHRWWGELSTHRK</sequence>
<dbReference type="InParanoid" id="J0WNU8"/>